<dbReference type="InterPro" id="IPR008979">
    <property type="entry name" value="Galactose-bd-like_sf"/>
</dbReference>
<protein>
    <submittedName>
        <fullName evidence="7">Beta-galactosidase</fullName>
    </submittedName>
</protein>
<dbReference type="EMBL" id="FOZL01000001">
    <property type="protein sequence ID" value="SFS13722.1"/>
    <property type="molecule type" value="Genomic_DNA"/>
</dbReference>
<dbReference type="SUPFAM" id="SSF51445">
    <property type="entry name" value="(Trans)glycosidases"/>
    <property type="match status" value="1"/>
</dbReference>
<dbReference type="PRINTS" id="PR00132">
    <property type="entry name" value="GLHYDRLASE2"/>
</dbReference>
<dbReference type="InterPro" id="IPR013783">
    <property type="entry name" value="Ig-like_fold"/>
</dbReference>
<dbReference type="InterPro" id="IPR036156">
    <property type="entry name" value="Beta-gal/glucu_dom_sf"/>
</dbReference>
<dbReference type="Gene3D" id="2.60.40.10">
    <property type="entry name" value="Immunoglobulins"/>
    <property type="match status" value="2"/>
</dbReference>
<dbReference type="Gene3D" id="3.20.20.80">
    <property type="entry name" value="Glycosidases"/>
    <property type="match status" value="1"/>
</dbReference>
<feature type="domain" description="Glycoside hydrolase family 2 catalytic" evidence="5">
    <location>
        <begin position="302"/>
        <end position="438"/>
    </location>
</feature>
<feature type="domain" description="Beta-mannosidase-like galactose-binding" evidence="6">
    <location>
        <begin position="80"/>
        <end position="152"/>
    </location>
</feature>
<dbReference type="Pfam" id="PF00703">
    <property type="entry name" value="Glyco_hydro_2"/>
    <property type="match status" value="1"/>
</dbReference>
<dbReference type="OrthoDB" id="9762066at2"/>
<organism evidence="7 8">
    <name type="scientific">Granulicella pectinivorans</name>
    <dbReference type="NCBI Taxonomy" id="474950"/>
    <lineage>
        <taxon>Bacteria</taxon>
        <taxon>Pseudomonadati</taxon>
        <taxon>Acidobacteriota</taxon>
        <taxon>Terriglobia</taxon>
        <taxon>Terriglobales</taxon>
        <taxon>Acidobacteriaceae</taxon>
        <taxon>Granulicella</taxon>
    </lineage>
</organism>
<dbReference type="InterPro" id="IPR006102">
    <property type="entry name" value="Ig-like_GH2"/>
</dbReference>
<dbReference type="InterPro" id="IPR006103">
    <property type="entry name" value="Glyco_hydro_2_cat"/>
</dbReference>
<reference evidence="7 8" key="1">
    <citation type="submission" date="2016-10" db="EMBL/GenBank/DDBJ databases">
        <authorList>
            <person name="de Groot N.N."/>
        </authorList>
    </citation>
    <scope>NUCLEOTIDE SEQUENCE [LARGE SCALE GENOMIC DNA]</scope>
    <source>
        <strain evidence="7 8">DSM 21001</strain>
    </source>
</reference>
<evidence type="ECO:0000313" key="7">
    <source>
        <dbReference type="EMBL" id="SFS13722.1"/>
    </source>
</evidence>
<evidence type="ECO:0000256" key="2">
    <source>
        <dbReference type="ARBA" id="ARBA00022801"/>
    </source>
</evidence>
<dbReference type="PANTHER" id="PTHR42732:SF1">
    <property type="entry name" value="BETA-MANNOSIDASE"/>
    <property type="match status" value="1"/>
</dbReference>
<evidence type="ECO:0000313" key="8">
    <source>
        <dbReference type="Proteomes" id="UP000199024"/>
    </source>
</evidence>
<dbReference type="InterPro" id="IPR017853">
    <property type="entry name" value="GH"/>
</dbReference>
<sequence>MPMNRRSFTLGSAATMAAFATWPQSGSAEVKRSSAIRSDAVALSDGWSLHREGATPQSPIRLPHCVAALSWHAWQAESWQHVWSYSKSFTIPASFQGKRLFLSCERAMSRTKVIFNGHAFPVHEGGFLPFEVDVTEWQRAGDNELILEVDARWIDVPPAGSPKGPSAVDYYLPGGISGCVQLRAIPRIAIRNLIASPVDVLASHPKINIAFDLDADVEQELEIVATLLDGTRVVTRQSLKTAAIPGKAPVEMVLDELTGIVLWDVDNPKLYRVQIAIFHGQQQVDTQSLRIGFRDAQFKLDGFYLNGRKLRLFGLNRHELFPYVGFAASERAMRFDAHSLRHSLNCNIVRCSHYPQSTAFLDACDELGLLVWEEIPGWQYIGDQSWQDIAVHNTEEMIRRDRHHPSIVIWGTRINESANDPALYTRTREAAKRLDPGRQTSGSMTPASRKDWQQHWHEDVFAFDDYHAEPDGSVGIDPALDGVPYMIAEAVGQYAYGTAKNFLRRYRRVGKPEDQRAQALLHAQAHNRAAKDPRNAGVIAWCAFDYASPMNAYNGVKCPGVVDTFRIPKLGAAFYLSQVSPSIRPVIEPSFYWDATSQSGDDKPVIFSNCEQLNLFLDDQFAGSFHPDREGYLHLAYPPFILDLPWTSAASSTLRIEGLIHGKVVMTRSMAGRRNEDRLWLKADDAVLIANGSDSTRVSFGVEDPFGNTRPSAPGSITVQLSGAASLIGDSVFDLRETGAVGAIWVRSLPTSTGNVVVHIRHPYYGEKSLQVRTVRRTTAS</sequence>
<name>A0A1I6MDQ3_9BACT</name>
<dbReference type="STRING" id="474950.SAMN05421771_2379"/>
<evidence type="ECO:0000259" key="4">
    <source>
        <dbReference type="Pfam" id="PF00703"/>
    </source>
</evidence>
<evidence type="ECO:0000259" key="6">
    <source>
        <dbReference type="Pfam" id="PF22666"/>
    </source>
</evidence>
<comment type="similarity">
    <text evidence="1">Belongs to the glycosyl hydrolase 2 family.</text>
</comment>
<keyword evidence="2" id="KW-0378">Hydrolase</keyword>
<keyword evidence="8" id="KW-1185">Reference proteome</keyword>
<dbReference type="InterPro" id="IPR051913">
    <property type="entry name" value="GH2_Domain-Containing"/>
</dbReference>
<dbReference type="Pfam" id="PF02836">
    <property type="entry name" value="Glyco_hydro_2_C"/>
    <property type="match status" value="1"/>
</dbReference>
<dbReference type="AlphaFoldDB" id="A0A1I6MDQ3"/>
<evidence type="ECO:0000256" key="3">
    <source>
        <dbReference type="ARBA" id="ARBA00023295"/>
    </source>
</evidence>
<dbReference type="Proteomes" id="UP000199024">
    <property type="component" value="Unassembled WGS sequence"/>
</dbReference>
<feature type="domain" description="Glycoside hydrolase family 2 immunoglobulin-like beta-sandwich" evidence="4">
    <location>
        <begin position="212"/>
        <end position="294"/>
    </location>
</feature>
<dbReference type="SUPFAM" id="SSF49303">
    <property type="entry name" value="beta-Galactosidase/glucuronidase domain"/>
    <property type="match status" value="1"/>
</dbReference>
<dbReference type="RefSeq" id="WP_089839326.1">
    <property type="nucleotide sequence ID" value="NZ_FOZL01000001.1"/>
</dbReference>
<dbReference type="GO" id="GO:0004553">
    <property type="term" value="F:hydrolase activity, hydrolyzing O-glycosyl compounds"/>
    <property type="evidence" value="ECO:0007669"/>
    <property type="project" value="InterPro"/>
</dbReference>
<dbReference type="InterPro" id="IPR023230">
    <property type="entry name" value="Glyco_hydro_2_CS"/>
</dbReference>
<evidence type="ECO:0000256" key="1">
    <source>
        <dbReference type="ARBA" id="ARBA00007401"/>
    </source>
</evidence>
<keyword evidence="3" id="KW-0326">Glycosidase</keyword>
<dbReference type="SUPFAM" id="SSF49785">
    <property type="entry name" value="Galactose-binding domain-like"/>
    <property type="match status" value="1"/>
</dbReference>
<dbReference type="InterPro" id="IPR054593">
    <property type="entry name" value="Beta-mannosidase-like_N2"/>
</dbReference>
<dbReference type="InterPro" id="IPR006101">
    <property type="entry name" value="Glyco_hydro_2"/>
</dbReference>
<dbReference type="Pfam" id="PF22666">
    <property type="entry name" value="Glyco_hydro_2_N2"/>
    <property type="match status" value="1"/>
</dbReference>
<evidence type="ECO:0000259" key="5">
    <source>
        <dbReference type="Pfam" id="PF02836"/>
    </source>
</evidence>
<accession>A0A1I6MDQ3</accession>
<dbReference type="GO" id="GO:0005975">
    <property type="term" value="P:carbohydrate metabolic process"/>
    <property type="evidence" value="ECO:0007669"/>
    <property type="project" value="InterPro"/>
</dbReference>
<dbReference type="Gene3D" id="2.60.120.260">
    <property type="entry name" value="Galactose-binding domain-like"/>
    <property type="match status" value="1"/>
</dbReference>
<dbReference type="PANTHER" id="PTHR42732">
    <property type="entry name" value="BETA-GALACTOSIDASE"/>
    <property type="match status" value="1"/>
</dbReference>
<proteinExistence type="inferred from homology"/>
<gene>
    <name evidence="7" type="ORF">SAMN05421771_2379</name>
</gene>
<dbReference type="PROSITE" id="PS00719">
    <property type="entry name" value="GLYCOSYL_HYDROL_F2_1"/>
    <property type="match status" value="1"/>
</dbReference>